<dbReference type="GO" id="GO:0006508">
    <property type="term" value="P:proteolysis"/>
    <property type="evidence" value="ECO:0007669"/>
    <property type="project" value="InterPro"/>
</dbReference>
<evidence type="ECO:0000256" key="1">
    <source>
        <dbReference type="ARBA" id="ARBA00005228"/>
    </source>
</evidence>
<comment type="similarity">
    <text evidence="1">Belongs to the peptidase S9A family.</text>
</comment>
<dbReference type="Proteomes" id="UP001187471">
    <property type="component" value="Unassembled WGS sequence"/>
</dbReference>
<organism evidence="3 4">
    <name type="scientific">Escallonia rubra</name>
    <dbReference type="NCBI Taxonomy" id="112253"/>
    <lineage>
        <taxon>Eukaryota</taxon>
        <taxon>Viridiplantae</taxon>
        <taxon>Streptophyta</taxon>
        <taxon>Embryophyta</taxon>
        <taxon>Tracheophyta</taxon>
        <taxon>Spermatophyta</taxon>
        <taxon>Magnoliopsida</taxon>
        <taxon>eudicotyledons</taxon>
        <taxon>Gunneridae</taxon>
        <taxon>Pentapetalae</taxon>
        <taxon>asterids</taxon>
        <taxon>campanulids</taxon>
        <taxon>Escalloniales</taxon>
        <taxon>Escalloniaceae</taxon>
        <taxon>Escallonia</taxon>
    </lineage>
</organism>
<feature type="domain" description="Peptidase S9A N-terminal" evidence="2">
    <location>
        <begin position="12"/>
        <end position="62"/>
    </location>
</feature>
<comment type="caution">
    <text evidence="3">The sequence shown here is derived from an EMBL/GenBank/DDBJ whole genome shotgun (WGS) entry which is preliminary data.</text>
</comment>
<dbReference type="GO" id="GO:0005829">
    <property type="term" value="C:cytosol"/>
    <property type="evidence" value="ECO:0007669"/>
    <property type="project" value="TreeGrafter"/>
</dbReference>
<evidence type="ECO:0000313" key="4">
    <source>
        <dbReference type="Proteomes" id="UP001187471"/>
    </source>
</evidence>
<dbReference type="SUPFAM" id="SSF50993">
    <property type="entry name" value="Peptidase/esterase 'gauge' domain"/>
    <property type="match status" value="1"/>
</dbReference>
<dbReference type="AlphaFoldDB" id="A0AA88R440"/>
<keyword evidence="4" id="KW-1185">Reference proteome</keyword>
<sequence length="258" mass="29729">MTSAGTKPSMPPPVAKKVRHEMEMFGDVRIDDYYWLRDDSRSDPEVLSYLHQENAYTDSVMSGETGTSWIDTFFPEPAFTLLLQEWGDPRKEEYYFYMKSYSPVDNIAARKYPVILVTAGLNGKSTVSDNAFHFLFTAEAYFLYRTSVGRYYLSFSIGRYVVTYMIHAAAYQSVQCVRNCQIRDETNDEEKEEECAEEDVPSGYEKDGHFLDDEDVILITICRCSVTLSTFNIYSDHLIDVLIFYIIIFLSSAGVEHF</sequence>
<evidence type="ECO:0000313" key="3">
    <source>
        <dbReference type="EMBL" id="KAK2975005.1"/>
    </source>
</evidence>
<accession>A0AA88R440</accession>
<dbReference type="Pfam" id="PF02897">
    <property type="entry name" value="Peptidase_S9_N"/>
    <property type="match status" value="1"/>
</dbReference>
<protein>
    <recommendedName>
        <fullName evidence="2">Peptidase S9A N-terminal domain-containing protein</fullName>
    </recommendedName>
</protein>
<dbReference type="PANTHER" id="PTHR11757">
    <property type="entry name" value="PROTEASE FAMILY S9A OLIGOPEPTIDASE"/>
    <property type="match status" value="1"/>
</dbReference>
<dbReference type="GO" id="GO:0004252">
    <property type="term" value="F:serine-type endopeptidase activity"/>
    <property type="evidence" value="ECO:0007669"/>
    <property type="project" value="InterPro"/>
</dbReference>
<dbReference type="Gene3D" id="3.40.50.1820">
    <property type="entry name" value="alpha/beta hydrolase"/>
    <property type="match status" value="2"/>
</dbReference>
<dbReference type="EMBL" id="JAVXUO010002259">
    <property type="protein sequence ID" value="KAK2975005.1"/>
    <property type="molecule type" value="Genomic_DNA"/>
</dbReference>
<dbReference type="InterPro" id="IPR051543">
    <property type="entry name" value="Serine_Peptidase_S9A"/>
</dbReference>
<proteinExistence type="inferred from homology"/>
<gene>
    <name evidence="3" type="ORF">RJ640_001380</name>
</gene>
<dbReference type="InterPro" id="IPR023302">
    <property type="entry name" value="Pept_S9A_N"/>
</dbReference>
<reference evidence="3" key="1">
    <citation type="submission" date="2022-12" db="EMBL/GenBank/DDBJ databases">
        <title>Draft genome assemblies for two species of Escallonia (Escalloniales).</title>
        <authorList>
            <person name="Chanderbali A."/>
            <person name="Dervinis C."/>
            <person name="Anghel I."/>
            <person name="Soltis D."/>
            <person name="Soltis P."/>
            <person name="Zapata F."/>
        </authorList>
    </citation>
    <scope>NUCLEOTIDE SEQUENCE</scope>
    <source>
        <strain evidence="3">UCBG92.1500</strain>
        <tissue evidence="3">Leaf</tissue>
    </source>
</reference>
<name>A0AA88R440_9ASTE</name>
<evidence type="ECO:0000259" key="2">
    <source>
        <dbReference type="Pfam" id="PF02897"/>
    </source>
</evidence>
<dbReference type="PANTHER" id="PTHR11757:SF19">
    <property type="entry name" value="PROLYL ENDOPEPTIDASE-LIKE"/>
    <property type="match status" value="1"/>
</dbReference>
<dbReference type="InterPro" id="IPR029058">
    <property type="entry name" value="AB_hydrolase_fold"/>
</dbReference>